<evidence type="ECO:0000313" key="2">
    <source>
        <dbReference type="EMBL" id="GAA0416733.1"/>
    </source>
</evidence>
<sequence length="208" mass="20834">MHTSRTTLALTGTAVLVATAAVTGWAAHARVPVTLNVTQSNGNCNVSWTKPGLTFTPATPGTGTSSYALTNGTGTVTIDLAQATDPVALAKSVSMGGSFSGGFTLTDAAGRSLQISDGQATAPTGGASYVVRTPSRPAGVRIPVYVYESPTMLVPQVSSLLPPKVSVAVTEAKVDVTPEFAQALNTTFGAGTVSSGAPFGSCTANVVT</sequence>
<dbReference type="EMBL" id="BAAABX010000048">
    <property type="protein sequence ID" value="GAA0416733.1"/>
    <property type="molecule type" value="Genomic_DNA"/>
</dbReference>
<dbReference type="Proteomes" id="UP001500879">
    <property type="component" value="Unassembled WGS sequence"/>
</dbReference>
<evidence type="ECO:0000256" key="1">
    <source>
        <dbReference type="SAM" id="SignalP"/>
    </source>
</evidence>
<reference evidence="2 3" key="1">
    <citation type="journal article" date="2019" name="Int. J. Syst. Evol. Microbiol.">
        <title>The Global Catalogue of Microorganisms (GCM) 10K type strain sequencing project: providing services to taxonomists for standard genome sequencing and annotation.</title>
        <authorList>
            <consortium name="The Broad Institute Genomics Platform"/>
            <consortium name="The Broad Institute Genome Sequencing Center for Infectious Disease"/>
            <person name="Wu L."/>
            <person name="Ma J."/>
        </authorList>
    </citation>
    <scope>NUCLEOTIDE SEQUENCE [LARGE SCALE GENOMIC DNA]</scope>
    <source>
        <strain evidence="2 3">JCM 4788</strain>
    </source>
</reference>
<proteinExistence type="predicted"/>
<keyword evidence="3" id="KW-1185">Reference proteome</keyword>
<keyword evidence="1" id="KW-0732">Signal</keyword>
<protein>
    <submittedName>
        <fullName evidence="2">Uncharacterized protein</fullName>
    </submittedName>
</protein>
<feature type="chain" id="PRO_5047476721" evidence="1">
    <location>
        <begin position="21"/>
        <end position="208"/>
    </location>
</feature>
<evidence type="ECO:0000313" key="3">
    <source>
        <dbReference type="Proteomes" id="UP001500879"/>
    </source>
</evidence>
<name>A0ABN0YX24_9ACTN</name>
<accession>A0ABN0YX24</accession>
<gene>
    <name evidence="2" type="ORF">GCM10010357_42660</name>
</gene>
<comment type="caution">
    <text evidence="2">The sequence shown here is derived from an EMBL/GenBank/DDBJ whole genome shotgun (WGS) entry which is preliminary data.</text>
</comment>
<feature type="signal peptide" evidence="1">
    <location>
        <begin position="1"/>
        <end position="20"/>
    </location>
</feature>
<organism evidence="2 3">
    <name type="scientific">Streptomyces luteireticuli</name>
    <dbReference type="NCBI Taxonomy" id="173858"/>
    <lineage>
        <taxon>Bacteria</taxon>
        <taxon>Bacillati</taxon>
        <taxon>Actinomycetota</taxon>
        <taxon>Actinomycetes</taxon>
        <taxon>Kitasatosporales</taxon>
        <taxon>Streptomycetaceae</taxon>
        <taxon>Streptomyces</taxon>
    </lineage>
</organism>